<dbReference type="EMBL" id="JAQQXS010000016">
    <property type="protein sequence ID" value="MDC8786813.1"/>
    <property type="molecule type" value="Genomic_DNA"/>
</dbReference>
<dbReference type="SUPFAM" id="SSF56954">
    <property type="entry name" value="Outer membrane efflux proteins (OEP)"/>
    <property type="match status" value="1"/>
</dbReference>
<dbReference type="InterPro" id="IPR010131">
    <property type="entry name" value="MdtP/NodT-like"/>
</dbReference>
<evidence type="ECO:0000256" key="1">
    <source>
        <dbReference type="ARBA" id="ARBA00007613"/>
    </source>
</evidence>
<dbReference type="PANTHER" id="PTHR30203:SF32">
    <property type="entry name" value="CATION EFFLUX SYSTEM PROTEIN CUSC"/>
    <property type="match status" value="1"/>
</dbReference>
<keyword evidence="2" id="KW-0812">Transmembrane</keyword>
<feature type="chain" id="PRO_5044962792" evidence="2">
    <location>
        <begin position="22"/>
        <end position="466"/>
    </location>
</feature>
<keyword evidence="2" id="KW-0472">Membrane</keyword>
<evidence type="ECO:0000313" key="4">
    <source>
        <dbReference type="Proteomes" id="UP001219862"/>
    </source>
</evidence>
<proteinExistence type="inferred from homology"/>
<dbReference type="InterPro" id="IPR003423">
    <property type="entry name" value="OMP_efflux"/>
</dbReference>
<keyword evidence="2" id="KW-0732">Signal</keyword>
<dbReference type="PROSITE" id="PS51257">
    <property type="entry name" value="PROKAR_LIPOPROTEIN"/>
    <property type="match status" value="1"/>
</dbReference>
<name>A0ABT5KV51_9BURK</name>
<dbReference type="PANTHER" id="PTHR30203">
    <property type="entry name" value="OUTER MEMBRANE CATION EFFLUX PROTEIN"/>
    <property type="match status" value="1"/>
</dbReference>
<dbReference type="Gene3D" id="2.20.200.10">
    <property type="entry name" value="Outer membrane efflux proteins (OEP)"/>
    <property type="match status" value="1"/>
</dbReference>
<dbReference type="Gene3D" id="1.20.1600.10">
    <property type="entry name" value="Outer membrane efflux proteins (OEP)"/>
    <property type="match status" value="1"/>
</dbReference>
<comment type="similarity">
    <text evidence="1 2">Belongs to the outer membrane factor (OMF) (TC 1.B.17) family.</text>
</comment>
<dbReference type="NCBIfam" id="TIGR01845">
    <property type="entry name" value="outer_NodT"/>
    <property type="match status" value="1"/>
</dbReference>
<organism evidence="3 4">
    <name type="scientific">Roseateles koreensis</name>
    <dbReference type="NCBI Taxonomy" id="2987526"/>
    <lineage>
        <taxon>Bacteria</taxon>
        <taxon>Pseudomonadati</taxon>
        <taxon>Pseudomonadota</taxon>
        <taxon>Betaproteobacteria</taxon>
        <taxon>Burkholderiales</taxon>
        <taxon>Sphaerotilaceae</taxon>
        <taxon>Roseateles</taxon>
    </lineage>
</organism>
<evidence type="ECO:0000313" key="3">
    <source>
        <dbReference type="EMBL" id="MDC8786813.1"/>
    </source>
</evidence>
<keyword evidence="2" id="KW-0449">Lipoprotein</keyword>
<keyword evidence="4" id="KW-1185">Reference proteome</keyword>
<comment type="subcellular location">
    <subcellularLocation>
        <location evidence="2">Cell membrane</location>
        <topology evidence="2">Lipid-anchor</topology>
    </subcellularLocation>
</comment>
<dbReference type="Proteomes" id="UP001219862">
    <property type="component" value="Unassembled WGS sequence"/>
</dbReference>
<comment type="caution">
    <text evidence="3">The sequence shown here is derived from an EMBL/GenBank/DDBJ whole genome shotgun (WGS) entry which is preliminary data.</text>
</comment>
<protein>
    <submittedName>
        <fullName evidence="3">Efflux transporter outer membrane subunit</fullName>
    </submittedName>
</protein>
<reference evidence="3 4" key="1">
    <citation type="submission" date="2022-10" db="EMBL/GenBank/DDBJ databases">
        <title>paucibacter sp. hw8 Genome sequencing.</title>
        <authorList>
            <person name="Park S."/>
        </authorList>
    </citation>
    <scope>NUCLEOTIDE SEQUENCE [LARGE SCALE GENOMIC DNA]</scope>
    <source>
        <strain evidence="4">hw8</strain>
    </source>
</reference>
<dbReference type="RefSeq" id="WP_273597911.1">
    <property type="nucleotide sequence ID" value="NZ_JAQQXS010000016.1"/>
</dbReference>
<feature type="signal peptide" evidence="2">
    <location>
        <begin position="1"/>
        <end position="21"/>
    </location>
</feature>
<evidence type="ECO:0000256" key="2">
    <source>
        <dbReference type="RuleBase" id="RU362097"/>
    </source>
</evidence>
<dbReference type="Pfam" id="PF02321">
    <property type="entry name" value="OEP"/>
    <property type="match status" value="2"/>
</dbReference>
<keyword evidence="2" id="KW-0564">Palmitate</keyword>
<gene>
    <name evidence="3" type="ORF">PRZ01_16620</name>
</gene>
<accession>A0ABT5KV51</accession>
<keyword evidence="2" id="KW-1134">Transmembrane beta strand</keyword>
<sequence>MTVPSRLIWALPFAAALSACADLAPTYVRPEPAVASAKDSGATSTRAGAARDAADLGWREFFTEPRLGGTIELALANNRDLRVALLNVQSARAQYRIQDAATGPTMTAGAAATRSGGTGFASNNFSASANLSAYELDLFGRVKNLNAAALQSYLASDEARRSVQISLVAATANAWLNLAADLEREQLTRQTLASRRQSLTLDTRRHDLGAITGLAMAQSQSSVDSARVDLAALATQVAQDRHALELLLGAALPDALTPASQESLSAVSLLPELPAGVPSSVLQRRPDVLQAEHQLQASTANIGAARAALFPRIALTASAGTASTELSGLFKSSNGNWSFGPGLSVPIFDGGGNRANVEIAEVNRDIAVAQYDKAVQTAFKEVRDALIERTMLTERLAAQAALLASSERQLSLARAQFQSGRTGMLEVLDAERSSYAAQQALIALRLTEQNNRIALYKVLGGGWKEQ</sequence>